<dbReference type="Pfam" id="PF08238">
    <property type="entry name" value="Sel1"/>
    <property type="match status" value="7"/>
</dbReference>
<dbReference type="VEuPathDB" id="FungiDB:I7I51_00213"/>
<dbReference type="InterPro" id="IPR006597">
    <property type="entry name" value="Sel1-like"/>
</dbReference>
<feature type="compositionally biased region" description="Polar residues" evidence="2">
    <location>
        <begin position="227"/>
        <end position="244"/>
    </location>
</feature>
<dbReference type="InterPro" id="IPR011990">
    <property type="entry name" value="TPR-like_helical_dom_sf"/>
</dbReference>
<dbReference type="PANTHER" id="PTHR46430:SF3">
    <property type="entry name" value="ACTIVATOR OF C KINASE PROTEIN 1"/>
    <property type="match status" value="1"/>
</dbReference>
<dbReference type="SMART" id="SM00671">
    <property type="entry name" value="SEL1"/>
    <property type="match status" value="7"/>
</dbReference>
<evidence type="ECO:0000256" key="2">
    <source>
        <dbReference type="SAM" id="MobiDB-lite"/>
    </source>
</evidence>
<feature type="compositionally biased region" description="Polar residues" evidence="2">
    <location>
        <begin position="320"/>
        <end position="329"/>
    </location>
</feature>
<dbReference type="OrthoDB" id="272077at2759"/>
<feature type="compositionally biased region" description="Basic and acidic residues" evidence="2">
    <location>
        <begin position="83"/>
        <end position="93"/>
    </location>
</feature>
<proteinExistence type="predicted"/>
<keyword evidence="1" id="KW-0677">Repeat</keyword>
<evidence type="ECO:0000256" key="1">
    <source>
        <dbReference type="ARBA" id="ARBA00022737"/>
    </source>
</evidence>
<sequence>MAYPQRGVPPHRQYNDRPPPPQNYGYQSRGRGGYGPGPRNPNYDNRRQYHDERGGYGGGGGQRGRGFHDPYLPPNRGRGGPPPDRHGYGERRPMNGPPPGPPPGQLPPNFDKSFPRPPPLQNRPRHPNDAPPLSPTHAGGTPFDNPFPAFPRRRMSSDEFDKRMGALDLNDSTMRPPEQRPHTSNSNRPPRQRPDEMPPWGGAPGGKNMPHQTDVEPPMGPKRSATMPLSQNSAGPQYPGQQPWQEPPMPAPVTAGDQNPNIVPYSEGDSVDNGKDLPDDFLDAYLGANGPRESDMPNFSAMSDAPDDNIVPVDKPGVNGLSTSNTGNGYTAYRPGAPASSDASHAPANQFENAGFQFDLPPSPGAAYDQQRRVDEYGPPSAGAYSHRQPTGGMAAGPAYHGDSGGGIGGYGSRPPPKRYSPPGQGAHMQYPGDQTAYQNQPGGVSLADNPSQNPDMLPRHPAPFRLGLEQGVKPPPIRQYDNPPPMPPQGQSGQGRAPPPPQSRDRPTSEPLTFEELNRIQQTAKNNPSDHKAQLFLAKKLVEASVVLVDDNGRADLRTKNKNRERYIFDAHKIAKKLVSAGYPPAMFYLADCYGEGQLGLEVDQREAFSLYQSAAKAGHPESAYRLAVCCEMGYEGGGGTKRDPMKAVQWYRRAAALGDTPAMYKMGMILLKGLLGQQKNPREGVSWLKRAAERADESNPHALHELALLYENPNGIDAIIQDEAYSLELLEQAAELGYKFSQYRLGIAYEHGLLGCPVDPRTSIMWYSQAAAQGEHQAELSLSGWYLTGAEGILQQSDTEAYLWARKAALAGLAKAEYAMGYFTEVGIGVTANLEDAKRWYWKASSQNFMKARERLEDLKRGGAKMQKTRVSRSAVNNQNQGDCIVM</sequence>
<feature type="compositionally biased region" description="Gly residues" evidence="2">
    <location>
        <begin position="403"/>
        <end position="412"/>
    </location>
</feature>
<feature type="compositionally biased region" description="Low complexity" evidence="2">
    <location>
        <begin position="335"/>
        <end position="347"/>
    </location>
</feature>
<accession>A0A8A1M9H2</accession>
<feature type="region of interest" description="Disordered" evidence="2">
    <location>
        <begin position="1"/>
        <end position="347"/>
    </location>
</feature>
<feature type="compositionally biased region" description="Pro residues" evidence="2">
    <location>
        <begin position="95"/>
        <end position="106"/>
    </location>
</feature>
<feature type="region of interest" description="Disordered" evidence="2">
    <location>
        <begin position="375"/>
        <end position="511"/>
    </location>
</feature>
<feature type="compositionally biased region" description="Pro residues" evidence="2">
    <location>
        <begin position="474"/>
        <end position="489"/>
    </location>
</feature>
<evidence type="ECO:0000313" key="4">
    <source>
        <dbReference type="Proteomes" id="UP000663671"/>
    </source>
</evidence>
<dbReference type="Proteomes" id="UP000663671">
    <property type="component" value="Chromosome 1"/>
</dbReference>
<feature type="compositionally biased region" description="Basic and acidic residues" evidence="2">
    <location>
        <begin position="44"/>
        <end position="54"/>
    </location>
</feature>
<protein>
    <submittedName>
        <fullName evidence="3">Enzyme activator</fullName>
    </submittedName>
</protein>
<feature type="compositionally biased region" description="Polar residues" evidence="2">
    <location>
        <begin position="436"/>
        <end position="455"/>
    </location>
</feature>
<evidence type="ECO:0000313" key="3">
    <source>
        <dbReference type="EMBL" id="QSS63156.1"/>
    </source>
</evidence>
<dbReference type="InterPro" id="IPR051726">
    <property type="entry name" value="Chitin_Synth_Reg"/>
</dbReference>
<feature type="compositionally biased region" description="Gly residues" evidence="2">
    <location>
        <begin position="55"/>
        <end position="64"/>
    </location>
</feature>
<feature type="compositionally biased region" description="Basic and acidic residues" evidence="2">
    <location>
        <begin position="155"/>
        <end position="165"/>
    </location>
</feature>
<dbReference type="SUPFAM" id="SSF81901">
    <property type="entry name" value="HCP-like"/>
    <property type="match status" value="2"/>
</dbReference>
<dbReference type="Gene3D" id="1.25.40.10">
    <property type="entry name" value="Tetratricopeptide repeat domain"/>
    <property type="match status" value="2"/>
</dbReference>
<dbReference type="EMBL" id="CP069114">
    <property type="protein sequence ID" value="QSS63156.1"/>
    <property type="molecule type" value="Genomic_DNA"/>
</dbReference>
<reference evidence="3" key="1">
    <citation type="submission" date="2021-01" db="EMBL/GenBank/DDBJ databases">
        <title>Chromosome-level genome assembly of a human fungal pathogen reveals clustering of transcriptionally co-regulated genes.</title>
        <authorList>
            <person name="Voorhies M."/>
            <person name="Cohen S."/>
            <person name="Shea T.P."/>
            <person name="Petrus S."/>
            <person name="Munoz J.F."/>
            <person name="Poplawski S."/>
            <person name="Goldman W.E."/>
            <person name="Michael T."/>
            <person name="Cuomo C.A."/>
            <person name="Sil A."/>
            <person name="Beyhan S."/>
        </authorList>
    </citation>
    <scope>NUCLEOTIDE SEQUENCE</scope>
    <source>
        <strain evidence="3">WU24</strain>
    </source>
</reference>
<gene>
    <name evidence="3" type="ORF">I7I51_00213</name>
</gene>
<name>A0A8A1M9H2_AJECA</name>
<dbReference type="PANTHER" id="PTHR46430">
    <property type="entry name" value="PROTEIN SKT5-RELATED"/>
    <property type="match status" value="1"/>
</dbReference>
<dbReference type="AlphaFoldDB" id="A0A8A1M9H2"/>
<organism evidence="3 4">
    <name type="scientific">Ajellomyces capsulatus</name>
    <name type="common">Darling's disease fungus</name>
    <name type="synonym">Histoplasma capsulatum</name>
    <dbReference type="NCBI Taxonomy" id="5037"/>
    <lineage>
        <taxon>Eukaryota</taxon>
        <taxon>Fungi</taxon>
        <taxon>Dikarya</taxon>
        <taxon>Ascomycota</taxon>
        <taxon>Pezizomycotina</taxon>
        <taxon>Eurotiomycetes</taxon>
        <taxon>Eurotiomycetidae</taxon>
        <taxon>Onygenales</taxon>
        <taxon>Ajellomycetaceae</taxon>
        <taxon>Histoplasma</taxon>
    </lineage>
</organism>